<dbReference type="EMBL" id="WUYX01000003">
    <property type="protein sequence ID" value="MXV60551.1"/>
    <property type="molecule type" value="Genomic_DNA"/>
</dbReference>
<dbReference type="Gene3D" id="3.90.245.10">
    <property type="entry name" value="Ribonucleoside hydrolase-like"/>
    <property type="match status" value="1"/>
</dbReference>
<dbReference type="GO" id="GO:0006152">
    <property type="term" value="P:purine nucleoside catabolic process"/>
    <property type="evidence" value="ECO:0007669"/>
    <property type="project" value="TreeGrafter"/>
</dbReference>
<dbReference type="PANTHER" id="PTHR12304:SF4">
    <property type="entry name" value="URIDINE NUCLEOSIDASE"/>
    <property type="match status" value="1"/>
</dbReference>
<keyword evidence="5" id="KW-1185">Reference proteome</keyword>
<dbReference type="RefSeq" id="WP_160061616.1">
    <property type="nucleotide sequence ID" value="NZ_WUYX01000003.1"/>
</dbReference>
<dbReference type="OrthoDB" id="33780at2157"/>
<reference evidence="4 5" key="1">
    <citation type="submission" date="2020-01" db="EMBL/GenBank/DDBJ databases">
        <title>Natronorubrum sp. JWXQ-INN 674 isolated from Inner Mongolia Autonomous Region of China.</title>
        <authorList>
            <person name="Xue Q."/>
        </authorList>
    </citation>
    <scope>NUCLEOTIDE SEQUENCE [LARGE SCALE GENOMIC DNA]</scope>
    <source>
        <strain evidence="4 5">JWXQ-INN-674</strain>
    </source>
</reference>
<dbReference type="InterPro" id="IPR036452">
    <property type="entry name" value="Ribo_hydro-like"/>
</dbReference>
<dbReference type="AlphaFoldDB" id="A0A6B0VFK4"/>
<keyword evidence="1 4" id="KW-0378">Hydrolase</keyword>
<evidence type="ECO:0000256" key="1">
    <source>
        <dbReference type="ARBA" id="ARBA00022801"/>
    </source>
</evidence>
<comment type="caution">
    <text evidence="4">The sequence shown here is derived from an EMBL/GenBank/DDBJ whole genome shotgun (WGS) entry which is preliminary data.</text>
</comment>
<accession>A0A6B0VFK4</accession>
<dbReference type="Proteomes" id="UP000434101">
    <property type="component" value="Unassembled WGS sequence"/>
</dbReference>
<dbReference type="GO" id="GO:0008477">
    <property type="term" value="F:purine nucleosidase activity"/>
    <property type="evidence" value="ECO:0007669"/>
    <property type="project" value="TreeGrafter"/>
</dbReference>
<evidence type="ECO:0000313" key="4">
    <source>
        <dbReference type="EMBL" id="MXV60551.1"/>
    </source>
</evidence>
<evidence type="ECO:0000313" key="5">
    <source>
        <dbReference type="Proteomes" id="UP000434101"/>
    </source>
</evidence>
<dbReference type="SUPFAM" id="SSF53590">
    <property type="entry name" value="Nucleoside hydrolase"/>
    <property type="match status" value="1"/>
</dbReference>
<evidence type="ECO:0000259" key="3">
    <source>
        <dbReference type="Pfam" id="PF01156"/>
    </source>
</evidence>
<protein>
    <submittedName>
        <fullName evidence="4">Nucleoside hydrolase</fullName>
    </submittedName>
</protein>
<gene>
    <name evidence="4" type="ORF">GS429_00395</name>
</gene>
<dbReference type="Pfam" id="PF01156">
    <property type="entry name" value="IU_nuc_hydro"/>
    <property type="match status" value="1"/>
</dbReference>
<organism evidence="4 5">
    <name type="scientific">Natronorubrum halalkaliphilum</name>
    <dbReference type="NCBI Taxonomy" id="2691917"/>
    <lineage>
        <taxon>Archaea</taxon>
        <taxon>Methanobacteriati</taxon>
        <taxon>Methanobacteriota</taxon>
        <taxon>Stenosarchaea group</taxon>
        <taxon>Halobacteria</taxon>
        <taxon>Halobacteriales</taxon>
        <taxon>Natrialbaceae</taxon>
        <taxon>Natronorubrum</taxon>
    </lineage>
</organism>
<dbReference type="InterPro" id="IPR023186">
    <property type="entry name" value="IUNH"/>
</dbReference>
<feature type="domain" description="Inosine/uridine-preferring nucleoside hydrolase" evidence="3">
    <location>
        <begin position="4"/>
        <end position="291"/>
    </location>
</feature>
<dbReference type="GO" id="GO:0005829">
    <property type="term" value="C:cytosol"/>
    <property type="evidence" value="ECO:0007669"/>
    <property type="project" value="TreeGrafter"/>
</dbReference>
<sequence length="302" mass="32459">MENVLLDVDPGCDDAVLLAFMLARDDVDVVGVTTVAGNTTVDNTTKNALSILEHFDRTEIPVARGCHRPIVDELELAEWVHGEDGLRGDLPEPETEPIETHATEFIIEQAHAYGEELTIASVGPQTNLATALILEPDLPDLVGEIYQMGGAAMTSGNTTPMAEFNFYNDPAAASRVIQDGAPRMVGLDATNDASVPASTITEFQNAGAPLEVIGSWLDYPSEIVSGDLISIHDAAVGVDIVEDVLTFEEYYAEIDTSGGPSHGAVICDEHRVLDEPANIEVAVEIDTERFCEILLDALWSLE</sequence>
<evidence type="ECO:0000256" key="2">
    <source>
        <dbReference type="ARBA" id="ARBA00023295"/>
    </source>
</evidence>
<keyword evidence="2" id="KW-0326">Glycosidase</keyword>
<dbReference type="InterPro" id="IPR001910">
    <property type="entry name" value="Inosine/uridine_hydrolase_dom"/>
</dbReference>
<proteinExistence type="predicted"/>
<name>A0A6B0VFK4_9EURY</name>
<dbReference type="PANTHER" id="PTHR12304">
    <property type="entry name" value="INOSINE-URIDINE PREFERRING NUCLEOSIDE HYDROLASE"/>
    <property type="match status" value="1"/>
</dbReference>